<reference evidence="2" key="1">
    <citation type="journal article" date="2008" name="Nat. Genet.">
        <title>The Pristionchus pacificus genome provides a unique perspective on nematode lifestyle and parasitism.</title>
        <authorList>
            <person name="Dieterich C."/>
            <person name="Clifton S.W."/>
            <person name="Schuster L.N."/>
            <person name="Chinwalla A."/>
            <person name="Delehaunty K."/>
            <person name="Dinkelacker I."/>
            <person name="Fulton L."/>
            <person name="Fulton R."/>
            <person name="Godfrey J."/>
            <person name="Minx P."/>
            <person name="Mitreva M."/>
            <person name="Roeseler W."/>
            <person name="Tian H."/>
            <person name="Witte H."/>
            <person name="Yang S.P."/>
            <person name="Wilson R.K."/>
            <person name="Sommer R.J."/>
        </authorList>
    </citation>
    <scope>NUCLEOTIDE SEQUENCE [LARGE SCALE GENOMIC DNA]</scope>
    <source>
        <strain evidence="2">PS312</strain>
    </source>
</reference>
<evidence type="ECO:0000313" key="1">
    <source>
        <dbReference type="EnsemblMetazoa" id="PPA45216.1"/>
    </source>
</evidence>
<dbReference type="EnsemblMetazoa" id="PPA45216.1">
    <property type="protein sequence ID" value="PPA45216.1"/>
    <property type="gene ID" value="WBGene00283585"/>
</dbReference>
<dbReference type="Proteomes" id="UP000005239">
    <property type="component" value="Unassembled WGS sequence"/>
</dbReference>
<keyword evidence="2" id="KW-1185">Reference proteome</keyword>
<evidence type="ECO:0000313" key="2">
    <source>
        <dbReference type="Proteomes" id="UP000005239"/>
    </source>
</evidence>
<dbReference type="AlphaFoldDB" id="A0A2A6B3Z9"/>
<accession>A0A8R1V107</accession>
<proteinExistence type="predicted"/>
<accession>A0A2A6B3Z9</accession>
<name>A0A2A6B3Z9_PRIPA</name>
<sequence length="93" mass="10770">MLGIRNTGPKPTIKCSIPTRFFQLGVKYDGILDVADLSWGLILRDIWLLYDSTHATTIQYWKATVISYDRRDRRTNPSECDRARVHLNVYGPE</sequence>
<gene>
    <name evidence="1" type="primary">WBGene00283585</name>
</gene>
<reference evidence="1" key="2">
    <citation type="submission" date="2022-06" db="UniProtKB">
        <authorList>
            <consortium name="EnsemblMetazoa"/>
        </authorList>
    </citation>
    <scope>IDENTIFICATION</scope>
    <source>
        <strain evidence="1">PS312</strain>
    </source>
</reference>
<protein>
    <submittedName>
        <fullName evidence="1">Uncharacterized protein</fullName>
    </submittedName>
</protein>
<organism evidence="1 2">
    <name type="scientific">Pristionchus pacificus</name>
    <name type="common">Parasitic nematode worm</name>
    <dbReference type="NCBI Taxonomy" id="54126"/>
    <lineage>
        <taxon>Eukaryota</taxon>
        <taxon>Metazoa</taxon>
        <taxon>Ecdysozoa</taxon>
        <taxon>Nematoda</taxon>
        <taxon>Chromadorea</taxon>
        <taxon>Rhabditida</taxon>
        <taxon>Rhabditina</taxon>
        <taxon>Diplogasteromorpha</taxon>
        <taxon>Diplogasteroidea</taxon>
        <taxon>Neodiplogasteridae</taxon>
        <taxon>Pristionchus</taxon>
    </lineage>
</organism>